<protein>
    <recommendedName>
        <fullName evidence="1">Aminoglycoside phosphotransferase domain-containing protein</fullName>
    </recommendedName>
</protein>
<feature type="domain" description="Aminoglycoside phosphotransferase" evidence="1">
    <location>
        <begin position="107"/>
        <end position="168"/>
    </location>
</feature>
<evidence type="ECO:0000313" key="2">
    <source>
        <dbReference type="EMBL" id="GIF75040.1"/>
    </source>
</evidence>
<name>A0ABQ4CUT9_9ACTN</name>
<evidence type="ECO:0000313" key="3">
    <source>
        <dbReference type="Proteomes" id="UP000604117"/>
    </source>
</evidence>
<keyword evidence="3" id="KW-1185">Reference proteome</keyword>
<reference evidence="2 3" key="1">
    <citation type="submission" date="2021-01" db="EMBL/GenBank/DDBJ databases">
        <title>Whole genome shotgun sequence of Asanoa siamensis NBRC 107932.</title>
        <authorList>
            <person name="Komaki H."/>
            <person name="Tamura T."/>
        </authorList>
    </citation>
    <scope>NUCLEOTIDE SEQUENCE [LARGE SCALE GENOMIC DNA]</scope>
    <source>
        <strain evidence="2 3">NBRC 107932</strain>
    </source>
</reference>
<dbReference type="Proteomes" id="UP000604117">
    <property type="component" value="Unassembled WGS sequence"/>
</dbReference>
<proteinExistence type="predicted"/>
<organism evidence="2 3">
    <name type="scientific">Asanoa siamensis</name>
    <dbReference type="NCBI Taxonomy" id="926357"/>
    <lineage>
        <taxon>Bacteria</taxon>
        <taxon>Bacillati</taxon>
        <taxon>Actinomycetota</taxon>
        <taxon>Actinomycetes</taxon>
        <taxon>Micromonosporales</taxon>
        <taxon>Micromonosporaceae</taxon>
        <taxon>Asanoa</taxon>
    </lineage>
</organism>
<dbReference type="InterPro" id="IPR002575">
    <property type="entry name" value="Aminoglycoside_PTrfase"/>
</dbReference>
<dbReference type="RefSeq" id="WP_203715923.1">
    <property type="nucleotide sequence ID" value="NZ_BONE01000038.1"/>
</dbReference>
<sequence>MTSGITRRGSSVLRPVGPWSAAVHEYLRHLAAAGFDGAPRVLGVRDGREELTFLAGEVPADPAWEPGRGARLPDHARGEEALVAAARLVRRLHGASRGFTPRRVDYRFHPHPPRDGELVCHGDLGPWNTVYRAGLPVAFIDWDAAGPREPLVDLAAAAKAFVPLEPDHRLREVDPVPDRGARLRLFVDAYGLTDRRAILPALRDATLTPVESLRHWPLDAAGAAGALEFVAGELRWLHAAMPELERALKP</sequence>
<comment type="caution">
    <text evidence="2">The sequence shown here is derived from an EMBL/GenBank/DDBJ whole genome shotgun (WGS) entry which is preliminary data.</text>
</comment>
<gene>
    <name evidence="2" type="ORF">Asi02nite_45580</name>
</gene>
<dbReference type="SUPFAM" id="SSF56112">
    <property type="entry name" value="Protein kinase-like (PK-like)"/>
    <property type="match status" value="1"/>
</dbReference>
<dbReference type="Pfam" id="PF01636">
    <property type="entry name" value="APH"/>
    <property type="match status" value="1"/>
</dbReference>
<evidence type="ECO:0000259" key="1">
    <source>
        <dbReference type="Pfam" id="PF01636"/>
    </source>
</evidence>
<dbReference type="EMBL" id="BONE01000038">
    <property type="protein sequence ID" value="GIF75040.1"/>
    <property type="molecule type" value="Genomic_DNA"/>
</dbReference>
<dbReference type="InterPro" id="IPR011009">
    <property type="entry name" value="Kinase-like_dom_sf"/>
</dbReference>
<dbReference type="Gene3D" id="3.90.1200.10">
    <property type="match status" value="1"/>
</dbReference>
<accession>A0ABQ4CUT9</accession>